<evidence type="ECO:0000313" key="4">
    <source>
        <dbReference type="EMBL" id="WFT75530.1"/>
    </source>
</evidence>
<feature type="domain" description="CBS" evidence="3">
    <location>
        <begin position="72"/>
        <end position="129"/>
    </location>
</feature>
<dbReference type="Proteomes" id="UP001221597">
    <property type="component" value="Chromosome"/>
</dbReference>
<sequence>MAILKEYMSPTIECSKASDDLNTLAQQMEEKNVGFIPVVENEKYAGVVTDRDIVVKGLAKGSAENVKAEDIMTENVITGYPDMEVEEAARLMQDHQVKRLLVVEDEAVNGVVTLGDLGVENAGQIAGDIVSEVSKGQSNN</sequence>
<organism evidence="4 5">
    <name type="scientific">Halobacillus naozhouensis</name>
    <dbReference type="NCBI Taxonomy" id="554880"/>
    <lineage>
        <taxon>Bacteria</taxon>
        <taxon>Bacillati</taxon>
        <taxon>Bacillota</taxon>
        <taxon>Bacilli</taxon>
        <taxon>Bacillales</taxon>
        <taxon>Bacillaceae</taxon>
        <taxon>Halobacillus</taxon>
    </lineage>
</organism>
<dbReference type="PANTHER" id="PTHR43080">
    <property type="entry name" value="CBS DOMAIN-CONTAINING PROTEIN CBSX3, MITOCHONDRIAL"/>
    <property type="match status" value="1"/>
</dbReference>
<dbReference type="EMBL" id="CP121671">
    <property type="protein sequence ID" value="WFT75530.1"/>
    <property type="molecule type" value="Genomic_DNA"/>
</dbReference>
<dbReference type="Pfam" id="PF00571">
    <property type="entry name" value="CBS"/>
    <property type="match status" value="2"/>
</dbReference>
<dbReference type="InterPro" id="IPR051257">
    <property type="entry name" value="Diverse_CBS-Domain"/>
</dbReference>
<evidence type="ECO:0000256" key="2">
    <source>
        <dbReference type="PROSITE-ProRule" id="PRU00703"/>
    </source>
</evidence>
<proteinExistence type="predicted"/>
<feature type="domain" description="CBS" evidence="3">
    <location>
        <begin position="8"/>
        <end position="64"/>
    </location>
</feature>
<evidence type="ECO:0000259" key="3">
    <source>
        <dbReference type="PROSITE" id="PS51371"/>
    </source>
</evidence>
<accession>A0ABY8J451</accession>
<protein>
    <submittedName>
        <fullName evidence="4">CBS domain-containing protein</fullName>
    </submittedName>
</protein>
<dbReference type="SUPFAM" id="SSF54631">
    <property type="entry name" value="CBS-domain pair"/>
    <property type="match status" value="1"/>
</dbReference>
<reference evidence="4 5" key="1">
    <citation type="submission" date="2023-04" db="EMBL/GenBank/DDBJ databases">
        <title>Genome sequence of Halobacillus naozhouensis KACC 21980.</title>
        <authorList>
            <person name="Kim S."/>
            <person name="Heo J."/>
            <person name="Kwon S.-W."/>
        </authorList>
    </citation>
    <scope>NUCLEOTIDE SEQUENCE [LARGE SCALE GENOMIC DNA]</scope>
    <source>
        <strain evidence="4 5">KCTC 13234</strain>
    </source>
</reference>
<dbReference type="SMART" id="SM00116">
    <property type="entry name" value="CBS"/>
    <property type="match status" value="2"/>
</dbReference>
<name>A0ABY8J451_9BACI</name>
<dbReference type="InterPro" id="IPR046342">
    <property type="entry name" value="CBS_dom_sf"/>
</dbReference>
<gene>
    <name evidence="4" type="ORF">P9989_03815</name>
</gene>
<dbReference type="RefSeq" id="WP_283077496.1">
    <property type="nucleotide sequence ID" value="NZ_CP121671.1"/>
</dbReference>
<dbReference type="InterPro" id="IPR000644">
    <property type="entry name" value="CBS_dom"/>
</dbReference>
<dbReference type="CDD" id="cd04622">
    <property type="entry name" value="CBS_pair_HRP1_like"/>
    <property type="match status" value="1"/>
</dbReference>
<evidence type="ECO:0000256" key="1">
    <source>
        <dbReference type="ARBA" id="ARBA00023122"/>
    </source>
</evidence>
<dbReference type="PROSITE" id="PS51371">
    <property type="entry name" value="CBS"/>
    <property type="match status" value="2"/>
</dbReference>
<keyword evidence="5" id="KW-1185">Reference proteome</keyword>
<keyword evidence="1 2" id="KW-0129">CBS domain</keyword>
<dbReference type="PANTHER" id="PTHR43080:SF2">
    <property type="entry name" value="CBS DOMAIN-CONTAINING PROTEIN"/>
    <property type="match status" value="1"/>
</dbReference>
<evidence type="ECO:0000313" key="5">
    <source>
        <dbReference type="Proteomes" id="UP001221597"/>
    </source>
</evidence>
<dbReference type="Gene3D" id="3.10.580.10">
    <property type="entry name" value="CBS-domain"/>
    <property type="match status" value="1"/>
</dbReference>